<protein>
    <submittedName>
        <fullName evidence="2">Uncharacterized protein</fullName>
    </submittedName>
</protein>
<dbReference type="CDD" id="cd22554">
    <property type="entry name" value="Slr4-like"/>
    <property type="match status" value="1"/>
</dbReference>
<feature type="signal peptide" evidence="1">
    <location>
        <begin position="1"/>
        <end position="23"/>
    </location>
</feature>
<evidence type="ECO:0000313" key="2">
    <source>
        <dbReference type="EMBL" id="MEH8015822.1"/>
    </source>
</evidence>
<evidence type="ECO:0000313" key="3">
    <source>
        <dbReference type="Proteomes" id="UP001375382"/>
    </source>
</evidence>
<keyword evidence="3" id="KW-1185">Reference proteome</keyword>
<proteinExistence type="predicted"/>
<gene>
    <name evidence="2" type="ORF">MN202_01135</name>
</gene>
<dbReference type="EMBL" id="JALAAR010000001">
    <property type="protein sequence ID" value="MEH8015822.1"/>
    <property type="molecule type" value="Genomic_DNA"/>
</dbReference>
<keyword evidence="1" id="KW-0732">Signal</keyword>
<dbReference type="Pfam" id="PF19526">
    <property type="entry name" value="Slr4"/>
    <property type="match status" value="1"/>
</dbReference>
<sequence length="477" mass="48719">MNTTFKKTLVASAILAFAGAAQAATLAGTERSVTAQYLAGAGVDTGAAATEFRTATVALTLGAEYTINDTITLTFSTPVKASTLPVTITAAPDVPNNRLGMTFSQISVSADSKVATYRLTATDATGLGANPVTTGVALTVPALDFLKSNLTSGASVTFAAKTNTGLDLDTAGGAARTASLVKAIAQFTTTAPSFSKVIDVNADRKSFVGADVNAKKITATFNIVSEVTGGVIYARPINGTDGVKHTVTGDFSWVADDSASAGLQPKAGVFTTTGTCTNPAWTYSTTAVSLECDEVAANTAIVIDAEANKTGLAAAAVPVFSPQSFTATSTVVYTTPAATENVFNNTAAGSWTLNGSQVRVPYLVVQEGRFNSIINVTNHGTKAGAITIDVFDEMGTKVAANYAAGTSQPGSVTSVAQAAKDALAAAGKDLTMVTKYSVQIVTNVPEDDVIVYAAYTDSQNGGERAIVNNDSKVQTKN</sequence>
<dbReference type="RefSeq" id="WP_335734242.1">
    <property type="nucleotide sequence ID" value="NZ_JALAAR010000001.1"/>
</dbReference>
<dbReference type="InterPro" id="IPR045689">
    <property type="entry name" value="Slr4"/>
</dbReference>
<comment type="caution">
    <text evidence="2">The sequence shown here is derived from an EMBL/GenBank/DDBJ whole genome shotgun (WGS) entry which is preliminary data.</text>
</comment>
<reference evidence="2 3" key="1">
    <citation type="journal article" date="2023" name="Ecotoxicol. Environ. Saf.">
        <title>Mercury remediation potential of mercury-resistant strain Rheinheimera metallidurans sp. nov. isolated from a municipal waste dumping site.</title>
        <authorList>
            <person name="Yadav V."/>
            <person name="Manjhi A."/>
            <person name="Vadakedath N."/>
        </authorList>
    </citation>
    <scope>NUCLEOTIDE SEQUENCE [LARGE SCALE GENOMIC DNA]</scope>
    <source>
        <strain evidence="2 3">E-49</strain>
    </source>
</reference>
<organism evidence="2 3">
    <name type="scientific">Rheinheimera muenzenbergensis</name>
    <dbReference type="NCBI Taxonomy" id="1193628"/>
    <lineage>
        <taxon>Bacteria</taxon>
        <taxon>Pseudomonadati</taxon>
        <taxon>Pseudomonadota</taxon>
        <taxon>Gammaproteobacteria</taxon>
        <taxon>Chromatiales</taxon>
        <taxon>Chromatiaceae</taxon>
        <taxon>Rheinheimera</taxon>
    </lineage>
</organism>
<feature type="chain" id="PRO_5046002988" evidence="1">
    <location>
        <begin position="24"/>
        <end position="477"/>
    </location>
</feature>
<evidence type="ECO:0000256" key="1">
    <source>
        <dbReference type="SAM" id="SignalP"/>
    </source>
</evidence>
<accession>A0ABU8C1P0</accession>
<dbReference type="Proteomes" id="UP001375382">
    <property type="component" value="Unassembled WGS sequence"/>
</dbReference>
<name>A0ABU8C1P0_9GAMM</name>